<keyword evidence="5 7" id="KW-0378">Hydrolase</keyword>
<comment type="similarity">
    <text evidence="1 7">Belongs to the endoribonuclease YbeY family.</text>
</comment>
<dbReference type="eggNOG" id="COG0319">
    <property type="taxonomic scope" value="Bacteria"/>
</dbReference>
<dbReference type="GO" id="GO:0008270">
    <property type="term" value="F:zinc ion binding"/>
    <property type="evidence" value="ECO:0007669"/>
    <property type="project" value="UniProtKB-UniRule"/>
</dbReference>
<accession>A0A0D6AZA8</accession>
<feature type="binding site" evidence="7">
    <location>
        <position position="133"/>
    </location>
    <ligand>
        <name>Zn(2+)</name>
        <dbReference type="ChEBI" id="CHEBI:29105"/>
        <note>catalytic</note>
    </ligand>
</feature>
<evidence type="ECO:0000313" key="9">
    <source>
        <dbReference type="Proteomes" id="UP000064912"/>
    </source>
</evidence>
<gene>
    <name evidence="7 8" type="primary">ybeY</name>
    <name evidence="8" type="ORF">NHU_01058</name>
</gene>
<dbReference type="PANTHER" id="PTHR46986">
    <property type="entry name" value="ENDORIBONUCLEASE YBEY, CHLOROPLASTIC"/>
    <property type="match status" value="1"/>
</dbReference>
<dbReference type="AlphaFoldDB" id="A0A0D6AZA8"/>
<dbReference type="PANTHER" id="PTHR46986:SF1">
    <property type="entry name" value="ENDORIBONUCLEASE YBEY, CHLOROPLASTIC"/>
    <property type="match status" value="1"/>
</dbReference>
<dbReference type="Proteomes" id="UP000064912">
    <property type="component" value="Chromosome"/>
</dbReference>
<keyword evidence="7" id="KW-0963">Cytoplasm</keyword>
<dbReference type="Pfam" id="PF02130">
    <property type="entry name" value="YbeY"/>
    <property type="match status" value="1"/>
</dbReference>
<dbReference type="NCBIfam" id="TIGR00043">
    <property type="entry name" value="rRNA maturation RNase YbeY"/>
    <property type="match status" value="1"/>
</dbReference>
<dbReference type="KEGG" id="rsu:NHU_01058"/>
<evidence type="ECO:0000256" key="3">
    <source>
        <dbReference type="ARBA" id="ARBA00022723"/>
    </source>
</evidence>
<protein>
    <recommendedName>
        <fullName evidence="7">Endoribonuclease YbeY</fullName>
        <ecNumber evidence="7">3.1.-.-</ecNumber>
    </recommendedName>
</protein>
<dbReference type="InterPro" id="IPR020549">
    <property type="entry name" value="YbeY_CS"/>
</dbReference>
<keyword evidence="7" id="KW-0690">Ribosome biogenesis</keyword>
<evidence type="ECO:0000256" key="7">
    <source>
        <dbReference type="HAMAP-Rule" id="MF_00009"/>
    </source>
</evidence>
<sequence length="166" mass="18123">MTIEILFEDARWAEAGLDRLAETACRETLAHLGFDPDAHEISLLACDDMRIAGLNASFRGKSAPTNVLSWPTEDLAAEADGDAPLPPEPEIEGAPVELGDIAIAWETCLREAREQGKPFNDHVTHLMVHGCLHLLGYDHVRSRDAALMEGIEVEILAKLGLADPYD</sequence>
<organism evidence="8 9">
    <name type="scientific">Rhodovulum sulfidophilum</name>
    <name type="common">Rhodobacter sulfidophilus</name>
    <dbReference type="NCBI Taxonomy" id="35806"/>
    <lineage>
        <taxon>Bacteria</taxon>
        <taxon>Pseudomonadati</taxon>
        <taxon>Pseudomonadota</taxon>
        <taxon>Alphaproteobacteria</taxon>
        <taxon>Rhodobacterales</taxon>
        <taxon>Paracoccaceae</taxon>
        <taxon>Rhodovulum</taxon>
    </lineage>
</organism>
<evidence type="ECO:0000313" key="8">
    <source>
        <dbReference type="EMBL" id="BAQ68223.1"/>
    </source>
</evidence>
<dbReference type="GO" id="GO:0006364">
    <property type="term" value="P:rRNA processing"/>
    <property type="evidence" value="ECO:0007669"/>
    <property type="project" value="UniProtKB-UniRule"/>
</dbReference>
<evidence type="ECO:0000256" key="5">
    <source>
        <dbReference type="ARBA" id="ARBA00022801"/>
    </source>
</evidence>
<dbReference type="GO" id="GO:0004222">
    <property type="term" value="F:metalloendopeptidase activity"/>
    <property type="evidence" value="ECO:0007669"/>
    <property type="project" value="InterPro"/>
</dbReference>
<evidence type="ECO:0000256" key="4">
    <source>
        <dbReference type="ARBA" id="ARBA00022759"/>
    </source>
</evidence>
<reference evidence="8 9" key="1">
    <citation type="submission" date="2015-02" db="EMBL/GenBank/DDBJ databases">
        <title>Genome sequene of Rhodovulum sulfidophilum DSM 2351.</title>
        <authorList>
            <person name="Nagao N."/>
        </authorList>
    </citation>
    <scope>NUCLEOTIDE SEQUENCE [LARGE SCALE GENOMIC DNA]</scope>
    <source>
        <strain evidence="8 9">DSM 2351</strain>
    </source>
</reference>
<proteinExistence type="inferred from homology"/>
<dbReference type="InterPro" id="IPR023091">
    <property type="entry name" value="MetalPrtase_cat_dom_sf_prd"/>
</dbReference>
<dbReference type="RefSeq" id="WP_060834114.1">
    <property type="nucleotide sequence ID" value="NZ_JAESJI010000005.1"/>
</dbReference>
<feature type="binding site" evidence="7">
    <location>
        <position position="129"/>
    </location>
    <ligand>
        <name>Zn(2+)</name>
        <dbReference type="ChEBI" id="CHEBI:29105"/>
        <note>catalytic</note>
    </ligand>
</feature>
<keyword evidence="6 7" id="KW-0862">Zinc</keyword>
<evidence type="ECO:0000256" key="6">
    <source>
        <dbReference type="ARBA" id="ARBA00022833"/>
    </source>
</evidence>
<name>A0A0D6AZA8_RHOSU</name>
<keyword evidence="7" id="KW-0698">rRNA processing</keyword>
<evidence type="ECO:0000256" key="2">
    <source>
        <dbReference type="ARBA" id="ARBA00022722"/>
    </source>
</evidence>
<dbReference type="GO" id="GO:0005737">
    <property type="term" value="C:cytoplasm"/>
    <property type="evidence" value="ECO:0007669"/>
    <property type="project" value="UniProtKB-SubCell"/>
</dbReference>
<dbReference type="InterPro" id="IPR002036">
    <property type="entry name" value="YbeY"/>
</dbReference>
<dbReference type="HAMAP" id="MF_00009">
    <property type="entry name" value="Endoribonucl_YbeY"/>
    <property type="match status" value="1"/>
</dbReference>
<comment type="subcellular location">
    <subcellularLocation>
        <location evidence="7">Cytoplasm</location>
    </subcellularLocation>
</comment>
<keyword evidence="3 7" id="KW-0479">Metal-binding</keyword>
<keyword evidence="4 7" id="KW-0255">Endonuclease</keyword>
<dbReference type="EMBL" id="AP014800">
    <property type="protein sequence ID" value="BAQ68223.1"/>
    <property type="molecule type" value="Genomic_DNA"/>
</dbReference>
<feature type="binding site" evidence="7">
    <location>
        <position position="139"/>
    </location>
    <ligand>
        <name>Zn(2+)</name>
        <dbReference type="ChEBI" id="CHEBI:29105"/>
        <note>catalytic</note>
    </ligand>
</feature>
<dbReference type="PATRIC" id="fig|35806.4.peg.1085"/>
<dbReference type="Gene3D" id="3.40.390.30">
    <property type="entry name" value="Metalloproteases ('zincins'), catalytic domain"/>
    <property type="match status" value="1"/>
</dbReference>
<comment type="cofactor">
    <cofactor evidence="7">
        <name>Zn(2+)</name>
        <dbReference type="ChEBI" id="CHEBI:29105"/>
    </cofactor>
    <text evidence="7">Binds 1 zinc ion.</text>
</comment>
<dbReference type="EC" id="3.1.-.-" evidence="7"/>
<dbReference type="SUPFAM" id="SSF55486">
    <property type="entry name" value="Metalloproteases ('zincins'), catalytic domain"/>
    <property type="match status" value="1"/>
</dbReference>
<keyword evidence="2 7" id="KW-0540">Nuclease</keyword>
<comment type="function">
    <text evidence="7">Single strand-specific metallo-endoribonuclease involved in late-stage 70S ribosome quality control and in maturation of the 3' terminus of the 16S rRNA.</text>
</comment>
<dbReference type="PROSITE" id="PS01306">
    <property type="entry name" value="UPF0054"/>
    <property type="match status" value="1"/>
</dbReference>
<dbReference type="GO" id="GO:0004521">
    <property type="term" value="F:RNA endonuclease activity"/>
    <property type="evidence" value="ECO:0007669"/>
    <property type="project" value="UniProtKB-UniRule"/>
</dbReference>
<evidence type="ECO:0000256" key="1">
    <source>
        <dbReference type="ARBA" id="ARBA00010875"/>
    </source>
</evidence>